<dbReference type="GO" id="GO:0003677">
    <property type="term" value="F:DNA binding"/>
    <property type="evidence" value="ECO:0007669"/>
    <property type="project" value="UniProtKB-KW"/>
</dbReference>
<evidence type="ECO:0000313" key="8">
    <source>
        <dbReference type="Proteomes" id="UP001085076"/>
    </source>
</evidence>
<evidence type="ECO:0000256" key="3">
    <source>
        <dbReference type="ARBA" id="ARBA00023163"/>
    </source>
</evidence>
<dbReference type="InterPro" id="IPR017930">
    <property type="entry name" value="Myb_dom"/>
</dbReference>
<keyword evidence="3" id="KW-0804">Transcription</keyword>
<keyword evidence="2" id="KW-0238">DNA-binding</keyword>
<dbReference type="EMBL" id="JAGGNH010000004">
    <property type="protein sequence ID" value="KAJ0975829.1"/>
    <property type="molecule type" value="Genomic_DNA"/>
</dbReference>
<evidence type="ECO:0000259" key="6">
    <source>
        <dbReference type="PROSITE" id="PS51294"/>
    </source>
</evidence>
<gene>
    <name evidence="7" type="ORF">J5N97_017794</name>
</gene>
<dbReference type="Pfam" id="PF00249">
    <property type="entry name" value="Myb_DNA-binding"/>
    <property type="match status" value="1"/>
</dbReference>
<evidence type="ECO:0000256" key="4">
    <source>
        <dbReference type="ARBA" id="ARBA00023242"/>
    </source>
</evidence>
<dbReference type="PANTHER" id="PTHR31314">
    <property type="entry name" value="MYB FAMILY TRANSCRIPTION FACTOR PHL7-LIKE"/>
    <property type="match status" value="1"/>
</dbReference>
<evidence type="ECO:0000256" key="5">
    <source>
        <dbReference type="SAM" id="MobiDB-lite"/>
    </source>
</evidence>
<reference evidence="7" key="2">
    <citation type="journal article" date="2022" name="Hortic Res">
        <title>The genome of Dioscorea zingiberensis sheds light on the biosynthesis, origin and evolution of the medicinally important diosgenin saponins.</title>
        <authorList>
            <person name="Li Y."/>
            <person name="Tan C."/>
            <person name="Li Z."/>
            <person name="Guo J."/>
            <person name="Li S."/>
            <person name="Chen X."/>
            <person name="Wang C."/>
            <person name="Dai X."/>
            <person name="Yang H."/>
            <person name="Song W."/>
            <person name="Hou L."/>
            <person name="Xu J."/>
            <person name="Tong Z."/>
            <person name="Xu A."/>
            <person name="Yuan X."/>
            <person name="Wang W."/>
            <person name="Yang Q."/>
            <person name="Chen L."/>
            <person name="Sun Z."/>
            <person name="Wang K."/>
            <person name="Pan B."/>
            <person name="Chen J."/>
            <person name="Bao Y."/>
            <person name="Liu F."/>
            <person name="Qi X."/>
            <person name="Gang D.R."/>
            <person name="Wen J."/>
            <person name="Li J."/>
        </authorList>
    </citation>
    <scope>NUCLEOTIDE SEQUENCE</scope>
    <source>
        <strain evidence="7">Dzin_1.0</strain>
    </source>
</reference>
<dbReference type="InterPro" id="IPR001005">
    <property type="entry name" value="SANT/Myb"/>
</dbReference>
<evidence type="ECO:0000256" key="1">
    <source>
        <dbReference type="ARBA" id="ARBA00023015"/>
    </source>
</evidence>
<dbReference type="FunFam" id="1.10.10.60:FF:000002">
    <property type="entry name" value="Myb family transcription factor"/>
    <property type="match status" value="1"/>
</dbReference>
<accession>A0A9D5HGP2</accession>
<dbReference type="SUPFAM" id="SSF46689">
    <property type="entry name" value="Homeodomain-like"/>
    <property type="match status" value="1"/>
</dbReference>
<keyword evidence="8" id="KW-1185">Reference proteome</keyword>
<dbReference type="AlphaFoldDB" id="A0A9D5HGP2"/>
<reference evidence="7" key="1">
    <citation type="submission" date="2021-03" db="EMBL/GenBank/DDBJ databases">
        <authorList>
            <person name="Li Z."/>
            <person name="Yang C."/>
        </authorList>
    </citation>
    <scope>NUCLEOTIDE SEQUENCE</scope>
    <source>
        <strain evidence="7">Dzin_1.0</strain>
        <tissue evidence="7">Leaf</tissue>
    </source>
</reference>
<feature type="compositionally biased region" description="Basic and acidic residues" evidence="5">
    <location>
        <begin position="196"/>
        <end position="211"/>
    </location>
</feature>
<dbReference type="Gene3D" id="1.10.10.60">
    <property type="entry name" value="Homeodomain-like"/>
    <property type="match status" value="1"/>
</dbReference>
<name>A0A9D5HGP2_9LILI</name>
<dbReference type="OrthoDB" id="551907at2759"/>
<proteinExistence type="predicted"/>
<organism evidence="7 8">
    <name type="scientific">Dioscorea zingiberensis</name>
    <dbReference type="NCBI Taxonomy" id="325984"/>
    <lineage>
        <taxon>Eukaryota</taxon>
        <taxon>Viridiplantae</taxon>
        <taxon>Streptophyta</taxon>
        <taxon>Embryophyta</taxon>
        <taxon>Tracheophyta</taxon>
        <taxon>Spermatophyta</taxon>
        <taxon>Magnoliopsida</taxon>
        <taxon>Liliopsida</taxon>
        <taxon>Dioscoreales</taxon>
        <taxon>Dioscoreaceae</taxon>
        <taxon>Dioscorea</taxon>
    </lineage>
</organism>
<keyword evidence="1" id="KW-0805">Transcription regulation</keyword>
<dbReference type="GO" id="GO:0003700">
    <property type="term" value="F:DNA-binding transcription factor activity"/>
    <property type="evidence" value="ECO:0007669"/>
    <property type="project" value="InterPro"/>
</dbReference>
<feature type="region of interest" description="Disordered" evidence="5">
    <location>
        <begin position="166"/>
        <end position="225"/>
    </location>
</feature>
<dbReference type="PANTHER" id="PTHR31314:SF113">
    <property type="entry name" value="MYB FAMILY TRANSCRIPTION FACTOR MPH1"/>
    <property type="match status" value="1"/>
</dbReference>
<protein>
    <recommendedName>
        <fullName evidence="6">HTH myb-type domain-containing protein</fullName>
    </recommendedName>
</protein>
<dbReference type="InterPro" id="IPR009057">
    <property type="entry name" value="Homeodomain-like_sf"/>
</dbReference>
<comment type="caution">
    <text evidence="7">The sequence shown here is derived from an EMBL/GenBank/DDBJ whole genome shotgun (WGS) entry which is preliminary data.</text>
</comment>
<dbReference type="InterPro" id="IPR046955">
    <property type="entry name" value="PHR1-like"/>
</dbReference>
<dbReference type="InterPro" id="IPR006447">
    <property type="entry name" value="Myb_dom_plants"/>
</dbReference>
<evidence type="ECO:0000256" key="2">
    <source>
        <dbReference type="ARBA" id="ARBA00023125"/>
    </source>
</evidence>
<keyword evidence="4" id="KW-0539">Nucleus</keyword>
<feature type="domain" description="HTH myb-type" evidence="6">
    <location>
        <begin position="14"/>
        <end position="74"/>
    </location>
</feature>
<dbReference type="PROSITE" id="PS51294">
    <property type="entry name" value="HTH_MYB"/>
    <property type="match status" value="1"/>
</dbReference>
<sequence length="225" mass="25838">MASSARRGVRQYNRSDAPRIRWTEELHRCFVDAVNYLGGSNKATPKRILQVMGVKGLNISHVKSHLQMYRSPRTMGVDDEEDREGSGLPREISRAFSGRPRLSVERVMELCGNGRLLKSWRDRSMLNGYYQPSRKESMSTNLISSDAYQLHVSLLNKVIVRLEENERVPAQEEEMENVDEPSSPNDSMEMEGQNNPRREGASKRALTEQEKTHKKGRTKLEDRYA</sequence>
<dbReference type="NCBIfam" id="TIGR01557">
    <property type="entry name" value="myb_SHAQKYF"/>
    <property type="match status" value="1"/>
</dbReference>
<evidence type="ECO:0000313" key="7">
    <source>
        <dbReference type="EMBL" id="KAJ0975829.1"/>
    </source>
</evidence>
<dbReference type="Proteomes" id="UP001085076">
    <property type="component" value="Miscellaneous, Linkage group lg04"/>
</dbReference>